<sequence length="126" mass="14078">MKSLFNFFTILIIISATTSCSKDDIDQNNNLVGVWERNDFIDNTGYKLVFGSDNTGLKIHVIESSTGEIASSASPFKWELADNVVTIVTNDISQETYRINPEGQLVLSTAENSSFNKVSDDYSQYY</sequence>
<evidence type="ECO:0000313" key="2">
    <source>
        <dbReference type="Proteomes" id="UP001165381"/>
    </source>
</evidence>
<dbReference type="Proteomes" id="UP001165381">
    <property type="component" value="Unassembled WGS sequence"/>
</dbReference>
<organism evidence="1 2">
    <name type="scientific">Jejuia spongiicola</name>
    <dbReference type="NCBI Taxonomy" id="2942207"/>
    <lineage>
        <taxon>Bacteria</taxon>
        <taxon>Pseudomonadati</taxon>
        <taxon>Bacteroidota</taxon>
        <taxon>Flavobacteriia</taxon>
        <taxon>Flavobacteriales</taxon>
        <taxon>Flavobacteriaceae</taxon>
        <taxon>Jejuia</taxon>
    </lineage>
</organism>
<comment type="caution">
    <text evidence="1">The sequence shown here is derived from an EMBL/GenBank/DDBJ whole genome shotgun (WGS) entry which is preliminary data.</text>
</comment>
<evidence type="ECO:0008006" key="3">
    <source>
        <dbReference type="Google" id="ProtNLM"/>
    </source>
</evidence>
<proteinExistence type="predicted"/>
<keyword evidence="2" id="KW-1185">Reference proteome</keyword>
<accession>A0ABT0QBP2</accession>
<reference evidence="1" key="1">
    <citation type="submission" date="2022-05" db="EMBL/GenBank/DDBJ databases">
        <authorList>
            <person name="Park J.-S."/>
        </authorList>
    </citation>
    <scope>NUCLEOTIDE SEQUENCE</scope>
    <source>
        <strain evidence="1">2012CJ34-3</strain>
    </source>
</reference>
<name>A0ABT0QBP2_9FLAO</name>
<dbReference type="PROSITE" id="PS51257">
    <property type="entry name" value="PROKAR_LIPOPROTEIN"/>
    <property type="match status" value="1"/>
</dbReference>
<gene>
    <name evidence="1" type="ORF">M3P09_05335</name>
</gene>
<evidence type="ECO:0000313" key="1">
    <source>
        <dbReference type="EMBL" id="MCL6294406.1"/>
    </source>
</evidence>
<dbReference type="RefSeq" id="WP_249972307.1">
    <property type="nucleotide sequence ID" value="NZ_JAMFLZ010000002.1"/>
</dbReference>
<dbReference type="EMBL" id="JAMFLZ010000002">
    <property type="protein sequence ID" value="MCL6294406.1"/>
    <property type="molecule type" value="Genomic_DNA"/>
</dbReference>
<protein>
    <recommendedName>
        <fullName evidence="3">Lipocalin-like domain-containing protein</fullName>
    </recommendedName>
</protein>